<sequence length="806" mass="90163">MAAGEGEAFPISCIGMLESPSPSLQNSIKFSYSGRYFSALFDFGVVQVCQLKDIDDNFTVTPVKRLTFDKGEHLESHTWSSNDEIFAVAGHKIYLFEVLKDFSSLRVIPLYYMPKDISLIMHQNSSSVNKLYSLALAGPNGVELYQMKTGDPLSVEESSSLHSDLAIGLVQFSPDEQYLAVAALDGHFGIWTVSSLNTDQKEFWYVHLKTVRITSMEFSPDSSMVAVAGWEGSWHSYRKKFESERLLWEEFHHSKTSDRVSGNLPGSLLSWSPDNRFIRLTLCKDNKSCLSTFDTQTSVTSVTPLDGIVKGVASFRGRSCDYSLCFVRSKKCFAVPWPKDENGPVQKIGSATKQPRKQLQEEESLEGSITVERSADGGVTLKWSCTSRNILSLLRDISKRQLNNTGADQSSNAQLCPPMHYSGFDSEIKQDKFGLRNLSHSGDGVMKTQDGDEINSHGKTVDDSCKTIELNSAEALARLDFREIKHSRFNDTEDSLCEMSLNVLVGDIASDIPQEDMSLLTKEVTDEGENVKGFQSSEGSPANKCHFRANEEYEFSYLQAPFINPRLFQGSCLNDPSFLSDSSTQLLNSTNYIVVAVLPLLAYVYHRTSEEWRTLLFSRAVKCCCISNDKYMALLTNDGGIRIWCLETMKMLCFKDEVLCDSESESQRCIISGNPFEPQFNIIRLDKTGCGKIIRICFQPDHGSACVTVNRLRVCYPDLLSHACSTKLCGSIGHMIIFKQSPSEDHQHRTVGQECDDSTPSKWIVIVPELGISQNVVEDRECSLEGFVIRHHNDLCRLSSLAAMNR</sequence>
<dbReference type="Proteomes" id="UP001159405">
    <property type="component" value="Unassembled WGS sequence"/>
</dbReference>
<accession>A0ABN8PE24</accession>
<gene>
    <name evidence="2" type="ORF">PLOB_00041442</name>
</gene>
<feature type="region of interest" description="Disordered" evidence="1">
    <location>
        <begin position="344"/>
        <end position="367"/>
    </location>
</feature>
<keyword evidence="3" id="KW-1185">Reference proteome</keyword>
<organism evidence="2 3">
    <name type="scientific">Porites lobata</name>
    <dbReference type="NCBI Taxonomy" id="104759"/>
    <lineage>
        <taxon>Eukaryota</taxon>
        <taxon>Metazoa</taxon>
        <taxon>Cnidaria</taxon>
        <taxon>Anthozoa</taxon>
        <taxon>Hexacorallia</taxon>
        <taxon>Scleractinia</taxon>
        <taxon>Fungiina</taxon>
        <taxon>Poritidae</taxon>
        <taxon>Porites</taxon>
    </lineage>
</organism>
<feature type="region of interest" description="Disordered" evidence="1">
    <location>
        <begin position="440"/>
        <end position="460"/>
    </location>
</feature>
<dbReference type="EMBL" id="CALNXK010000065">
    <property type="protein sequence ID" value="CAH3140917.1"/>
    <property type="molecule type" value="Genomic_DNA"/>
</dbReference>
<dbReference type="SMART" id="SM00320">
    <property type="entry name" value="WD40"/>
    <property type="match status" value="3"/>
</dbReference>
<dbReference type="InterPro" id="IPR036322">
    <property type="entry name" value="WD40_repeat_dom_sf"/>
</dbReference>
<evidence type="ECO:0000313" key="3">
    <source>
        <dbReference type="Proteomes" id="UP001159405"/>
    </source>
</evidence>
<dbReference type="Gene3D" id="2.130.10.10">
    <property type="entry name" value="YVTN repeat-like/Quinoprotein amine dehydrogenase"/>
    <property type="match status" value="1"/>
</dbReference>
<name>A0ABN8PE24_9CNID</name>
<evidence type="ECO:0000313" key="2">
    <source>
        <dbReference type="EMBL" id="CAH3140917.1"/>
    </source>
</evidence>
<protein>
    <submittedName>
        <fullName evidence="2">Uncharacterized protein</fullName>
    </submittedName>
</protein>
<dbReference type="SUPFAM" id="SSF50978">
    <property type="entry name" value="WD40 repeat-like"/>
    <property type="match status" value="2"/>
</dbReference>
<dbReference type="InterPro" id="IPR015943">
    <property type="entry name" value="WD40/YVTN_repeat-like_dom_sf"/>
</dbReference>
<evidence type="ECO:0000256" key="1">
    <source>
        <dbReference type="SAM" id="MobiDB-lite"/>
    </source>
</evidence>
<proteinExistence type="predicted"/>
<dbReference type="InterPro" id="IPR001680">
    <property type="entry name" value="WD40_rpt"/>
</dbReference>
<reference evidence="2 3" key="1">
    <citation type="submission" date="2022-05" db="EMBL/GenBank/DDBJ databases">
        <authorList>
            <consortium name="Genoscope - CEA"/>
            <person name="William W."/>
        </authorList>
    </citation>
    <scope>NUCLEOTIDE SEQUENCE [LARGE SCALE GENOMIC DNA]</scope>
</reference>
<comment type="caution">
    <text evidence="2">The sequence shown here is derived from an EMBL/GenBank/DDBJ whole genome shotgun (WGS) entry which is preliminary data.</text>
</comment>